<gene>
    <name evidence="3" type="ORF">FRZ00_11145</name>
</gene>
<dbReference type="Pfam" id="PF12697">
    <property type="entry name" value="Abhydrolase_6"/>
    <property type="match status" value="1"/>
</dbReference>
<evidence type="ECO:0000313" key="3">
    <source>
        <dbReference type="EMBL" id="KAB7847260.1"/>
    </source>
</evidence>
<feature type="domain" description="AB hydrolase-1" evidence="2">
    <location>
        <begin position="31"/>
        <end position="257"/>
    </location>
</feature>
<keyword evidence="1 3" id="KW-0378">Hydrolase</keyword>
<evidence type="ECO:0000313" key="4">
    <source>
        <dbReference type="Proteomes" id="UP000327000"/>
    </source>
</evidence>
<evidence type="ECO:0000259" key="2">
    <source>
        <dbReference type="Pfam" id="PF12697"/>
    </source>
</evidence>
<dbReference type="AlphaFoldDB" id="A0A5N5WBB3"/>
<protein>
    <submittedName>
        <fullName evidence="3">Alpha/beta hydrolase</fullName>
    </submittedName>
</protein>
<dbReference type="OrthoDB" id="27092at2"/>
<dbReference type="PANTHER" id="PTHR43798:SF31">
    <property type="entry name" value="AB HYDROLASE SUPERFAMILY PROTEIN YCLE"/>
    <property type="match status" value="1"/>
</dbReference>
<dbReference type="InterPro" id="IPR000073">
    <property type="entry name" value="AB_hydrolase_1"/>
</dbReference>
<dbReference type="EMBL" id="VOKX01000016">
    <property type="protein sequence ID" value="KAB7847260.1"/>
    <property type="molecule type" value="Genomic_DNA"/>
</dbReference>
<evidence type="ECO:0000256" key="1">
    <source>
        <dbReference type="ARBA" id="ARBA00022801"/>
    </source>
</evidence>
<organism evidence="3 4">
    <name type="scientific">Streptomyces mobaraensis</name>
    <name type="common">Streptoverticillium mobaraense</name>
    <dbReference type="NCBI Taxonomy" id="35621"/>
    <lineage>
        <taxon>Bacteria</taxon>
        <taxon>Bacillati</taxon>
        <taxon>Actinomycetota</taxon>
        <taxon>Actinomycetes</taxon>
        <taxon>Kitasatosporales</taxon>
        <taxon>Streptomycetaceae</taxon>
        <taxon>Streptomyces</taxon>
    </lineage>
</organism>
<dbReference type="RefSeq" id="WP_152263298.1">
    <property type="nucleotide sequence ID" value="NZ_VOKX01000016.1"/>
</dbReference>
<dbReference type="Proteomes" id="UP000327000">
    <property type="component" value="Unassembled WGS sequence"/>
</dbReference>
<name>A0A5N5WBB3_STRMB</name>
<keyword evidence="4" id="KW-1185">Reference proteome</keyword>
<dbReference type="Gene3D" id="3.40.50.1820">
    <property type="entry name" value="alpha/beta hydrolase"/>
    <property type="match status" value="1"/>
</dbReference>
<dbReference type="SUPFAM" id="SSF53474">
    <property type="entry name" value="alpha/beta-Hydrolases"/>
    <property type="match status" value="1"/>
</dbReference>
<dbReference type="GO" id="GO:0016787">
    <property type="term" value="F:hydrolase activity"/>
    <property type="evidence" value="ECO:0007669"/>
    <property type="project" value="UniProtKB-KW"/>
</dbReference>
<proteinExistence type="predicted"/>
<dbReference type="GO" id="GO:0016020">
    <property type="term" value="C:membrane"/>
    <property type="evidence" value="ECO:0007669"/>
    <property type="project" value="TreeGrafter"/>
</dbReference>
<reference evidence="3 4" key="1">
    <citation type="journal article" date="2019" name="Microb. Cell Fact.">
        <title>Exploring novel herbicidin analogues by transcriptional regulator overexpression and MS/MS molecular networking.</title>
        <authorList>
            <person name="Shi Y."/>
            <person name="Gu R."/>
            <person name="Li Y."/>
            <person name="Wang X."/>
            <person name="Ren W."/>
            <person name="Li X."/>
            <person name="Wang L."/>
            <person name="Xie Y."/>
            <person name="Hong B."/>
        </authorList>
    </citation>
    <scope>NUCLEOTIDE SEQUENCE [LARGE SCALE GENOMIC DNA]</scope>
    <source>
        <strain evidence="3 4">US-43</strain>
    </source>
</reference>
<comment type="caution">
    <text evidence="3">The sequence shown here is derived from an EMBL/GenBank/DDBJ whole genome shotgun (WGS) entry which is preliminary data.</text>
</comment>
<sequence length="277" mass="29822">MEQTIQKKLPVGGGDSWVTIDVYGRADAPGLVVVPGAMSDAREWRHVATAVEAWPSVTVVNRRGRAPSGPLTDAYSLRSEIDDLAAVLEQLPPGQTLFGWSYGGLIALLAAEERPPRQVIAYEPVVRPFGADVLPDLRAATEAADWNATVGLVIGRLAGLDTAYVESLRADRETWATLCRLSVPAYAELAALNAVVPPDAWGRETARIDLIVGERNHGRAPYGTSFDDVRKRVPHAEVRILPGQGHMAHLEAPADLAGLLDELAPLPSAISHQNDER</sequence>
<dbReference type="PANTHER" id="PTHR43798">
    <property type="entry name" value="MONOACYLGLYCEROL LIPASE"/>
    <property type="match status" value="1"/>
</dbReference>
<dbReference type="InterPro" id="IPR029058">
    <property type="entry name" value="AB_hydrolase_fold"/>
</dbReference>
<dbReference type="InterPro" id="IPR050266">
    <property type="entry name" value="AB_hydrolase_sf"/>
</dbReference>
<accession>A0A5N5WBB3</accession>